<feature type="domain" description="SCP" evidence="1">
    <location>
        <begin position="7"/>
        <end position="142"/>
    </location>
</feature>
<dbReference type="EMBL" id="MN738924">
    <property type="protein sequence ID" value="QHT31563.1"/>
    <property type="molecule type" value="Genomic_DNA"/>
</dbReference>
<protein>
    <recommendedName>
        <fullName evidence="1">SCP domain-containing protein</fullName>
    </recommendedName>
</protein>
<dbReference type="PANTHER" id="PTHR10334">
    <property type="entry name" value="CYSTEINE-RICH SECRETORY PROTEIN-RELATED"/>
    <property type="match status" value="1"/>
</dbReference>
<evidence type="ECO:0000313" key="2">
    <source>
        <dbReference type="EMBL" id="QHT31563.1"/>
    </source>
</evidence>
<sequence>MSALTDSQKTEITNYINKYRKIHQAPPLAWDDTITNASQEWSNNLLATNVFQHSGNRLYGENLAYFSGYGTNIMVLLKKSVDAWYNEVKMYDFNNPGFSPSTGHFTCLVWKSSTSYGIGIALDAKSRAYIVMNTSPLGNYVGQFKTNVLPALIPTPVPTPAPVPAPAPVPTPAPVPAPTPLPDNVKYNKTYIINMLYNIITSIQQNQPRNVVITAIYNLILFINGL</sequence>
<name>A0A6C0ESS1_9ZZZZ</name>
<dbReference type="PRINTS" id="PR00837">
    <property type="entry name" value="V5TPXLIKE"/>
</dbReference>
<dbReference type="SUPFAM" id="SSF55797">
    <property type="entry name" value="PR-1-like"/>
    <property type="match status" value="1"/>
</dbReference>
<organism evidence="2">
    <name type="scientific">viral metagenome</name>
    <dbReference type="NCBI Taxonomy" id="1070528"/>
    <lineage>
        <taxon>unclassified sequences</taxon>
        <taxon>metagenomes</taxon>
        <taxon>organismal metagenomes</taxon>
    </lineage>
</organism>
<dbReference type="InterPro" id="IPR034113">
    <property type="entry name" value="SCP_GAPR1-like"/>
</dbReference>
<reference evidence="2" key="1">
    <citation type="journal article" date="2020" name="Nature">
        <title>Giant virus diversity and host interactions through global metagenomics.</title>
        <authorList>
            <person name="Schulz F."/>
            <person name="Roux S."/>
            <person name="Paez-Espino D."/>
            <person name="Jungbluth S."/>
            <person name="Walsh D.A."/>
            <person name="Denef V.J."/>
            <person name="McMahon K.D."/>
            <person name="Konstantinidis K.T."/>
            <person name="Eloe-Fadrosh E.A."/>
            <person name="Kyrpides N.C."/>
            <person name="Woyke T."/>
        </authorList>
    </citation>
    <scope>NUCLEOTIDE SEQUENCE</scope>
    <source>
        <strain evidence="2">GVMAG-M-3300009155-48</strain>
    </source>
</reference>
<dbReference type="InterPro" id="IPR035940">
    <property type="entry name" value="CAP_sf"/>
</dbReference>
<dbReference type="Pfam" id="PF00188">
    <property type="entry name" value="CAP"/>
    <property type="match status" value="1"/>
</dbReference>
<dbReference type="AlphaFoldDB" id="A0A6C0ESS1"/>
<dbReference type="InterPro" id="IPR001283">
    <property type="entry name" value="CRISP-related"/>
</dbReference>
<dbReference type="FunFam" id="3.40.33.10:FF:000002">
    <property type="entry name" value="Golgi-associated plant pathogenesis-related protein 1"/>
    <property type="match status" value="1"/>
</dbReference>
<evidence type="ECO:0000259" key="1">
    <source>
        <dbReference type="SMART" id="SM00198"/>
    </source>
</evidence>
<dbReference type="Gene3D" id="3.40.33.10">
    <property type="entry name" value="CAP"/>
    <property type="match status" value="1"/>
</dbReference>
<accession>A0A6C0ESS1</accession>
<dbReference type="CDD" id="cd05382">
    <property type="entry name" value="CAP_GAPR1-like"/>
    <property type="match status" value="1"/>
</dbReference>
<proteinExistence type="predicted"/>
<dbReference type="InterPro" id="IPR014044">
    <property type="entry name" value="CAP_dom"/>
</dbReference>
<dbReference type="SMART" id="SM00198">
    <property type="entry name" value="SCP"/>
    <property type="match status" value="1"/>
</dbReference>